<dbReference type="GO" id="GO:0016020">
    <property type="term" value="C:membrane"/>
    <property type="evidence" value="ECO:0007669"/>
    <property type="project" value="UniProtKB-SubCell"/>
</dbReference>
<reference evidence="14" key="1">
    <citation type="journal article" date="2020" name="mSystems">
        <title>Genome- and Community-Level Interaction Insights into Carbon Utilization and Element Cycling Functions of Hydrothermarchaeota in Hydrothermal Sediment.</title>
        <authorList>
            <person name="Zhou Z."/>
            <person name="Liu Y."/>
            <person name="Xu W."/>
            <person name="Pan J."/>
            <person name="Luo Z.H."/>
            <person name="Li M."/>
        </authorList>
    </citation>
    <scope>NUCLEOTIDE SEQUENCE [LARGE SCALE GENOMIC DNA]</scope>
    <source>
        <strain evidence="14">SpSt-1019</strain>
    </source>
</reference>
<evidence type="ECO:0000256" key="11">
    <source>
        <dbReference type="SAM" id="Phobius"/>
    </source>
</evidence>
<dbReference type="InterPro" id="IPR003660">
    <property type="entry name" value="HAMP_dom"/>
</dbReference>
<dbReference type="EMBL" id="DRUY01000259">
    <property type="protein sequence ID" value="HHI66414.1"/>
    <property type="molecule type" value="Genomic_DNA"/>
</dbReference>
<evidence type="ECO:0000256" key="8">
    <source>
        <dbReference type="ARBA" id="ARBA00022840"/>
    </source>
</evidence>
<evidence type="ECO:0000259" key="12">
    <source>
        <dbReference type="PROSITE" id="PS50109"/>
    </source>
</evidence>
<dbReference type="SUPFAM" id="SSF158472">
    <property type="entry name" value="HAMP domain-like"/>
    <property type="match status" value="1"/>
</dbReference>
<dbReference type="InterPro" id="IPR005467">
    <property type="entry name" value="His_kinase_dom"/>
</dbReference>
<evidence type="ECO:0000256" key="5">
    <source>
        <dbReference type="ARBA" id="ARBA00022679"/>
    </source>
</evidence>
<dbReference type="SMART" id="SM00304">
    <property type="entry name" value="HAMP"/>
    <property type="match status" value="1"/>
</dbReference>
<keyword evidence="10" id="KW-0175">Coiled coil</keyword>
<dbReference type="Gene3D" id="3.30.565.10">
    <property type="entry name" value="Histidine kinase-like ATPase, C-terminal domain"/>
    <property type="match status" value="1"/>
</dbReference>
<organism evidence="14">
    <name type="scientific">Thermodesulfobium narugense</name>
    <dbReference type="NCBI Taxonomy" id="184064"/>
    <lineage>
        <taxon>Bacteria</taxon>
        <taxon>Pseudomonadati</taxon>
        <taxon>Thermodesulfobiota</taxon>
        <taxon>Thermodesulfobiia</taxon>
        <taxon>Thermodesulfobiales</taxon>
        <taxon>Thermodesulfobiaceae</taxon>
        <taxon>Thermodesulfobium</taxon>
    </lineage>
</organism>
<proteinExistence type="predicted"/>
<dbReference type="CDD" id="cd16917">
    <property type="entry name" value="HATPase_UhpB-NarQ-NarX-like"/>
    <property type="match status" value="1"/>
</dbReference>
<dbReference type="InterPro" id="IPR011712">
    <property type="entry name" value="Sig_transdc_His_kin_sub3_dim/P"/>
</dbReference>
<evidence type="ECO:0000256" key="3">
    <source>
        <dbReference type="ARBA" id="ARBA00012438"/>
    </source>
</evidence>
<dbReference type="GO" id="GO:0046983">
    <property type="term" value="F:protein dimerization activity"/>
    <property type="evidence" value="ECO:0007669"/>
    <property type="project" value="InterPro"/>
</dbReference>
<evidence type="ECO:0000256" key="2">
    <source>
        <dbReference type="ARBA" id="ARBA00004370"/>
    </source>
</evidence>
<dbReference type="PROSITE" id="PS50109">
    <property type="entry name" value="HIS_KIN"/>
    <property type="match status" value="1"/>
</dbReference>
<dbReference type="EC" id="2.7.13.3" evidence="3"/>
<evidence type="ECO:0000256" key="6">
    <source>
        <dbReference type="ARBA" id="ARBA00022741"/>
    </source>
</evidence>
<dbReference type="InterPro" id="IPR050482">
    <property type="entry name" value="Sensor_HK_TwoCompSys"/>
</dbReference>
<comment type="caution">
    <text evidence="14">The sequence shown here is derived from an EMBL/GenBank/DDBJ whole genome shotgun (WGS) entry which is preliminary data.</text>
</comment>
<accession>A0A7C5PRG8</accession>
<keyword evidence="4" id="KW-0597">Phosphoprotein</keyword>
<feature type="domain" description="Histidine kinase" evidence="12">
    <location>
        <begin position="372"/>
        <end position="463"/>
    </location>
</feature>
<evidence type="ECO:0000256" key="10">
    <source>
        <dbReference type="SAM" id="Coils"/>
    </source>
</evidence>
<keyword evidence="8" id="KW-0067">ATP-binding</keyword>
<comment type="catalytic activity">
    <reaction evidence="1">
        <text>ATP + protein L-histidine = ADP + protein N-phospho-L-histidine.</text>
        <dbReference type="EC" id="2.7.13.3"/>
    </reaction>
</comment>
<dbReference type="Pfam" id="PF00672">
    <property type="entry name" value="HAMP"/>
    <property type="match status" value="1"/>
</dbReference>
<evidence type="ECO:0000259" key="13">
    <source>
        <dbReference type="PROSITE" id="PS50885"/>
    </source>
</evidence>
<evidence type="ECO:0000256" key="9">
    <source>
        <dbReference type="ARBA" id="ARBA00023012"/>
    </source>
</evidence>
<comment type="subcellular location">
    <subcellularLocation>
        <location evidence="2">Membrane</location>
    </subcellularLocation>
</comment>
<dbReference type="PANTHER" id="PTHR24421">
    <property type="entry name" value="NITRATE/NITRITE SENSOR PROTEIN NARX-RELATED"/>
    <property type="match status" value="1"/>
</dbReference>
<dbReference type="PANTHER" id="PTHR24421:SF10">
    <property type="entry name" value="NITRATE_NITRITE SENSOR PROTEIN NARQ"/>
    <property type="match status" value="1"/>
</dbReference>
<keyword evidence="11" id="KW-0812">Transmembrane</keyword>
<evidence type="ECO:0000313" key="14">
    <source>
        <dbReference type="EMBL" id="HHI66414.1"/>
    </source>
</evidence>
<feature type="domain" description="HAMP" evidence="13">
    <location>
        <begin position="180"/>
        <end position="232"/>
    </location>
</feature>
<dbReference type="Pfam" id="PF02518">
    <property type="entry name" value="HATPase_c"/>
    <property type="match status" value="1"/>
</dbReference>
<dbReference type="InterPro" id="IPR003594">
    <property type="entry name" value="HATPase_dom"/>
</dbReference>
<dbReference type="PROSITE" id="PS50885">
    <property type="entry name" value="HAMP"/>
    <property type="match status" value="1"/>
</dbReference>
<keyword evidence="11" id="KW-0472">Membrane</keyword>
<dbReference type="SMART" id="SM00387">
    <property type="entry name" value="HATPase_c"/>
    <property type="match status" value="1"/>
</dbReference>
<dbReference type="GO" id="GO:0005524">
    <property type="term" value="F:ATP binding"/>
    <property type="evidence" value="ECO:0007669"/>
    <property type="project" value="UniProtKB-KW"/>
</dbReference>
<gene>
    <name evidence="14" type="ORF">ENL70_07710</name>
</gene>
<keyword evidence="5" id="KW-0808">Transferase</keyword>
<keyword evidence="9" id="KW-0902">Two-component regulatory system</keyword>
<evidence type="ECO:0000256" key="7">
    <source>
        <dbReference type="ARBA" id="ARBA00022777"/>
    </source>
</evidence>
<keyword evidence="7 14" id="KW-0418">Kinase</keyword>
<name>A0A7C5PRG8_9BACT</name>
<sequence>MKISFKIAISVILPSLICTLALLLFMKYALTQNLLENLNKRMQSTCSDFEYAIIDSIATNNSIEANKILKNIKQQNKEIAYIYIQRPFGRILASTFEDGFPTELLNLKGSNEKVVRAFKTKEGTIYDLNYPLLGGSFGTIHIGYTHTLIEERINNFILQSLLFSFIVVVLSLMFFLFLTQSIVKNINKLIYLAKRVSVGDFNVRVDIRSKDELEHLAQSLNSMANDLKIHKIERLKMEERLKKEEEEKKRKELLRREISSLEKERKRISMEIHDGVMQTLASGQINLFHVINSERIPEDLRERLKISYNIFKDATNDLRNLTINLRPRILEEVGLKRSIEILLERAHQSNNLDVELVYEIESKLQDFLELSLFRIVQEAINNVIKHSKASFVSVTMKEIDDRIELIVEDNGSGFEINYEDKKYINSFGLIDMKERAESLGGSLIIERKGEGGTRIYANIPFKKEDTNS</sequence>
<keyword evidence="6" id="KW-0547">Nucleotide-binding</keyword>
<dbReference type="Gene3D" id="6.10.340.10">
    <property type="match status" value="1"/>
</dbReference>
<evidence type="ECO:0000256" key="1">
    <source>
        <dbReference type="ARBA" id="ARBA00000085"/>
    </source>
</evidence>
<dbReference type="SUPFAM" id="SSF55874">
    <property type="entry name" value="ATPase domain of HSP90 chaperone/DNA topoisomerase II/histidine kinase"/>
    <property type="match status" value="1"/>
</dbReference>
<protein>
    <recommendedName>
        <fullName evidence="3">histidine kinase</fullName>
        <ecNumber evidence="3">2.7.13.3</ecNumber>
    </recommendedName>
</protein>
<feature type="transmembrane region" description="Helical" evidence="11">
    <location>
        <begin position="156"/>
        <end position="178"/>
    </location>
</feature>
<dbReference type="Pfam" id="PF07730">
    <property type="entry name" value="HisKA_3"/>
    <property type="match status" value="1"/>
</dbReference>
<evidence type="ECO:0000256" key="4">
    <source>
        <dbReference type="ARBA" id="ARBA00022553"/>
    </source>
</evidence>
<dbReference type="InterPro" id="IPR036890">
    <property type="entry name" value="HATPase_C_sf"/>
</dbReference>
<feature type="coiled-coil region" evidence="10">
    <location>
        <begin position="227"/>
        <end position="271"/>
    </location>
</feature>
<dbReference type="CDD" id="cd06225">
    <property type="entry name" value="HAMP"/>
    <property type="match status" value="1"/>
</dbReference>
<keyword evidence="11" id="KW-1133">Transmembrane helix</keyword>
<dbReference type="AlphaFoldDB" id="A0A7C5PRG8"/>
<dbReference type="GO" id="GO:0000155">
    <property type="term" value="F:phosphorelay sensor kinase activity"/>
    <property type="evidence" value="ECO:0007669"/>
    <property type="project" value="InterPro"/>
</dbReference>
<dbReference type="Gene3D" id="1.20.5.1930">
    <property type="match status" value="1"/>
</dbReference>